<reference evidence="1 2" key="1">
    <citation type="submission" date="2013-06" db="EMBL/GenBank/DDBJ databases">
        <authorList>
            <person name="Weinstock G."/>
            <person name="Sodergren E."/>
            <person name="Lobos E.A."/>
            <person name="Fulton L."/>
            <person name="Fulton R."/>
            <person name="Courtney L."/>
            <person name="Fronick C."/>
            <person name="O'Laughlin M."/>
            <person name="Godfrey J."/>
            <person name="Wilson R.M."/>
            <person name="Miner T."/>
            <person name="Farmer C."/>
            <person name="Delehaunty K."/>
            <person name="Cordes M."/>
            <person name="Minx P."/>
            <person name="Tomlinson C."/>
            <person name="Chen J."/>
            <person name="Wollam A."/>
            <person name="Pepin K.H."/>
            <person name="Bhonagiri V."/>
            <person name="Zhang X."/>
            <person name="Warren W."/>
            <person name="Mitreva M."/>
            <person name="Mardis E.R."/>
            <person name="Wilson R.K."/>
        </authorList>
    </citation>
    <scope>NUCLEOTIDE SEQUENCE [LARGE SCALE GENOMIC DNA]</scope>
    <source>
        <strain evidence="1 2">F0510</strain>
    </source>
</reference>
<dbReference type="HOGENOM" id="CLU_2476394_0_0_11"/>
<name>U1QGS1_9ACTO</name>
<gene>
    <name evidence="1" type="ORF">HMPREF1549_00636</name>
</gene>
<dbReference type="EMBL" id="AWSD01000065">
    <property type="protein sequence ID" value="ERH21436.1"/>
    <property type="molecule type" value="Genomic_DNA"/>
</dbReference>
<sequence length="87" mass="9454">MLENADTDAGTFLRARALAHEVFWLPVDAAGIGGVFEDLRSARVPLWDLPARGDDAAATTFWTDSSLDQEHWACRSCVQVKGLGLPP</sequence>
<evidence type="ECO:0000313" key="2">
    <source>
        <dbReference type="Proteomes" id="UP000016498"/>
    </source>
</evidence>
<comment type="caution">
    <text evidence="1">The sequence shown here is derived from an EMBL/GenBank/DDBJ whole genome shotgun (WGS) entry which is preliminary data.</text>
</comment>
<proteinExistence type="predicted"/>
<organism evidence="1 2">
    <name type="scientific">Actinomyces johnsonii F0510</name>
    <dbReference type="NCBI Taxonomy" id="1227262"/>
    <lineage>
        <taxon>Bacteria</taxon>
        <taxon>Bacillati</taxon>
        <taxon>Actinomycetota</taxon>
        <taxon>Actinomycetes</taxon>
        <taxon>Actinomycetales</taxon>
        <taxon>Actinomycetaceae</taxon>
        <taxon>Actinomyces</taxon>
    </lineage>
</organism>
<protein>
    <submittedName>
        <fullName evidence="1">Uncharacterized protein</fullName>
    </submittedName>
</protein>
<accession>U1QGS1</accession>
<dbReference type="Proteomes" id="UP000016498">
    <property type="component" value="Unassembled WGS sequence"/>
</dbReference>
<dbReference type="AlphaFoldDB" id="U1QGS1"/>
<evidence type="ECO:0000313" key="1">
    <source>
        <dbReference type="EMBL" id="ERH21436.1"/>
    </source>
</evidence>